<dbReference type="Gene3D" id="1.20.5.170">
    <property type="match status" value="1"/>
</dbReference>
<dbReference type="STRING" id="1071382.H2AQY7"/>
<protein>
    <recommendedName>
        <fullName evidence="4">Autophagy-related protein 16 domain-containing protein</fullName>
    </recommendedName>
</protein>
<dbReference type="GO" id="GO:0019776">
    <property type="term" value="F:Atg8-family ligase activity"/>
    <property type="evidence" value="ECO:0007669"/>
    <property type="project" value="EnsemblFungi"/>
</dbReference>
<dbReference type="InParanoid" id="H2AQY7"/>
<evidence type="ECO:0000313" key="2">
    <source>
        <dbReference type="EMBL" id="CCF56787.1"/>
    </source>
</evidence>
<keyword evidence="3" id="KW-1185">Reference proteome</keyword>
<evidence type="ECO:0000313" key="3">
    <source>
        <dbReference type="Proteomes" id="UP000005220"/>
    </source>
</evidence>
<dbReference type="OrthoDB" id="8949486at2759"/>
<dbReference type="GeneID" id="13884669"/>
<dbReference type="GO" id="GO:0034727">
    <property type="term" value="P:piecemeal microautophagy of the nucleus"/>
    <property type="evidence" value="ECO:0007669"/>
    <property type="project" value="EnsemblFungi"/>
</dbReference>
<dbReference type="GO" id="GO:0030674">
    <property type="term" value="F:protein-macromolecule adaptor activity"/>
    <property type="evidence" value="ECO:0007669"/>
    <property type="project" value="EnsemblFungi"/>
</dbReference>
<evidence type="ECO:0008006" key="4">
    <source>
        <dbReference type="Google" id="ProtNLM"/>
    </source>
</evidence>
<dbReference type="GO" id="GO:0042802">
    <property type="term" value="F:identical protein binding"/>
    <property type="evidence" value="ECO:0007669"/>
    <property type="project" value="EnsemblFungi"/>
</dbReference>
<organism evidence="2 3">
    <name type="scientific">Kazachstania africana (strain ATCC 22294 / BCRC 22015 / CBS 2517 / CECT 1963 / NBRC 1671 / NRRL Y-8276)</name>
    <name type="common">Yeast</name>
    <name type="synonym">Kluyveromyces africanus</name>
    <dbReference type="NCBI Taxonomy" id="1071382"/>
    <lineage>
        <taxon>Eukaryota</taxon>
        <taxon>Fungi</taxon>
        <taxon>Dikarya</taxon>
        <taxon>Ascomycota</taxon>
        <taxon>Saccharomycotina</taxon>
        <taxon>Saccharomycetes</taxon>
        <taxon>Saccharomycetales</taxon>
        <taxon>Saccharomycetaceae</taxon>
        <taxon>Kazachstania</taxon>
    </lineage>
</organism>
<dbReference type="GO" id="GO:0000407">
    <property type="term" value="C:phagophore assembly site"/>
    <property type="evidence" value="ECO:0007669"/>
    <property type="project" value="EnsemblFungi"/>
</dbReference>
<dbReference type="GO" id="GO:0120095">
    <property type="term" value="C:vacuole-isolation membrane contact site"/>
    <property type="evidence" value="ECO:0007669"/>
    <property type="project" value="EnsemblFungi"/>
</dbReference>
<dbReference type="GO" id="GO:0061908">
    <property type="term" value="C:phagophore"/>
    <property type="evidence" value="ECO:0007669"/>
    <property type="project" value="EnsemblFungi"/>
</dbReference>
<dbReference type="KEGG" id="kaf:KAFR_0B04910"/>
<name>H2AQY7_KAZAF</name>
<evidence type="ECO:0000256" key="1">
    <source>
        <dbReference type="SAM" id="Coils"/>
    </source>
</evidence>
<gene>
    <name evidence="2" type="primary">KAFR0B04910</name>
    <name evidence="2" type="ORF">KAFR_0B04910</name>
</gene>
<dbReference type="GO" id="GO:0034274">
    <property type="term" value="C:Atg12-Atg5-Atg16 complex"/>
    <property type="evidence" value="ECO:0007669"/>
    <property type="project" value="EnsemblFungi"/>
</dbReference>
<dbReference type="RefSeq" id="XP_003955922.1">
    <property type="nucleotide sequence ID" value="XM_003955873.1"/>
</dbReference>
<dbReference type="GO" id="GO:1905037">
    <property type="term" value="P:autophagosome organization"/>
    <property type="evidence" value="ECO:0007669"/>
    <property type="project" value="EnsemblFungi"/>
</dbReference>
<feature type="coiled-coil region" evidence="1">
    <location>
        <begin position="79"/>
        <end position="128"/>
    </location>
</feature>
<keyword evidence="1" id="KW-0175">Coiled coil</keyword>
<reference evidence="2 3" key="1">
    <citation type="journal article" date="2011" name="Proc. Natl. Acad. Sci. U.S.A.">
        <title>Evolutionary erosion of yeast sex chromosomes by mating-type switching accidents.</title>
        <authorList>
            <person name="Gordon J.L."/>
            <person name="Armisen D."/>
            <person name="Proux-Wera E."/>
            <person name="Oheigeartaigh S.S."/>
            <person name="Byrne K.P."/>
            <person name="Wolfe K.H."/>
        </authorList>
    </citation>
    <scope>NUCLEOTIDE SEQUENCE [LARGE SCALE GENOMIC DNA]</scope>
    <source>
        <strain evidence="3">ATCC 22294 / BCRC 22015 / CBS 2517 / CECT 1963 / NBRC 1671 / NRRL Y-8276</strain>
    </source>
</reference>
<accession>H2AQY7</accession>
<dbReference type="HOGENOM" id="CLU_158825_0_0_1"/>
<dbReference type="GO" id="GO:0000422">
    <property type="term" value="P:autophagy of mitochondrion"/>
    <property type="evidence" value="ECO:0007669"/>
    <property type="project" value="EnsemblFungi"/>
</dbReference>
<dbReference type="GO" id="GO:0032258">
    <property type="term" value="P:cytoplasm to vacuole targeting by the Cvt pathway"/>
    <property type="evidence" value="ECO:0007669"/>
    <property type="project" value="EnsemblFungi"/>
</dbReference>
<dbReference type="EMBL" id="HE650822">
    <property type="protein sequence ID" value="CCF56787.1"/>
    <property type="molecule type" value="Genomic_DNA"/>
</dbReference>
<dbReference type="AlphaFoldDB" id="H2AQY7"/>
<dbReference type="CDD" id="cd22887">
    <property type="entry name" value="Atg16_CCD"/>
    <property type="match status" value="1"/>
</dbReference>
<sequence>MDVLYFKRLVERDLLESRFGELFSDANELNESKAMGDDLSNEELTSMKFTLKTKDNEIKRLREVINVMSSNNKRMSDDLIGANIENTVLQEKLDSLTQEHNELVKRWLQKVQNDVETMNATIESHGNR</sequence>
<proteinExistence type="predicted"/>
<dbReference type="FunCoup" id="H2AQY7">
    <property type="interactions" value="51"/>
</dbReference>
<dbReference type="Proteomes" id="UP000005220">
    <property type="component" value="Chromosome 2"/>
</dbReference>
<dbReference type="eggNOG" id="ENOG502S6TV">
    <property type="taxonomic scope" value="Eukaryota"/>
</dbReference>